<dbReference type="GO" id="GO:0004803">
    <property type="term" value="F:transposase activity"/>
    <property type="evidence" value="ECO:0007669"/>
    <property type="project" value="InterPro"/>
</dbReference>
<feature type="region of interest" description="Disordered" evidence="1">
    <location>
        <begin position="70"/>
        <end position="89"/>
    </location>
</feature>
<sequence length="119" mass="13503">MKKTQLPSKREIVPTSTDAAAKARTVFTDEFKRKAVLRMRAGGQTVTDLAAELGVRRKLLYEWAKKFDEQSPGEAFRSPGRPQAGELSEVEQLRRDLANAREELAILKKLDAYLTRQKK</sequence>
<dbReference type="Gene3D" id="1.10.10.60">
    <property type="entry name" value="Homeodomain-like"/>
    <property type="match status" value="1"/>
</dbReference>
<name>A0A0H5Q5E0_9ZZZZ</name>
<dbReference type="AlphaFoldDB" id="A0A0H5Q5E0"/>
<dbReference type="SUPFAM" id="SSF46689">
    <property type="entry name" value="Homeodomain-like"/>
    <property type="match status" value="1"/>
</dbReference>
<protein>
    <recommendedName>
        <fullName evidence="3">Transposase</fullName>
    </recommendedName>
</protein>
<evidence type="ECO:0000313" key="2">
    <source>
        <dbReference type="EMBL" id="CRY96629.1"/>
    </source>
</evidence>
<organism evidence="2">
    <name type="scientific">uncultured prokaryote</name>
    <dbReference type="NCBI Taxonomy" id="198431"/>
    <lineage>
        <taxon>unclassified sequences</taxon>
        <taxon>environmental samples</taxon>
    </lineage>
</organism>
<reference evidence="2" key="2">
    <citation type="submission" date="2015-07" db="EMBL/GenBank/DDBJ databases">
        <title>Plasmids, circular viruses and viroids from rat gut.</title>
        <authorList>
            <person name="Jorgensen T.J."/>
            <person name="Hansen M.A."/>
            <person name="Xu Z."/>
            <person name="Tabak M.A."/>
            <person name="Sorensen S.J."/>
            <person name="Hansen L.H."/>
        </authorList>
    </citation>
    <scope>NUCLEOTIDE SEQUENCE</scope>
    <source>
        <strain evidence="2">RGFK1182</strain>
    </source>
</reference>
<dbReference type="GO" id="GO:0003677">
    <property type="term" value="F:DNA binding"/>
    <property type="evidence" value="ECO:0007669"/>
    <property type="project" value="InterPro"/>
</dbReference>
<accession>A0A0H5Q5E0</accession>
<dbReference type="InterPro" id="IPR009057">
    <property type="entry name" value="Homeodomain-like_sf"/>
</dbReference>
<dbReference type="EMBL" id="LN853758">
    <property type="protein sequence ID" value="CRY96629.1"/>
    <property type="molecule type" value="Genomic_DNA"/>
</dbReference>
<dbReference type="GO" id="GO:0006313">
    <property type="term" value="P:DNA transposition"/>
    <property type="evidence" value="ECO:0007669"/>
    <property type="project" value="InterPro"/>
</dbReference>
<reference evidence="2" key="1">
    <citation type="submission" date="2015-06" db="EMBL/GenBank/DDBJ databases">
        <authorList>
            <person name="Joergensen T."/>
        </authorList>
    </citation>
    <scope>NUCLEOTIDE SEQUENCE</scope>
    <source>
        <strain evidence="2">RGFK1182</strain>
    </source>
</reference>
<dbReference type="InterPro" id="IPR002514">
    <property type="entry name" value="Transposase_8"/>
</dbReference>
<evidence type="ECO:0008006" key="3">
    <source>
        <dbReference type="Google" id="ProtNLM"/>
    </source>
</evidence>
<dbReference type="Pfam" id="PF01527">
    <property type="entry name" value="HTH_Tnp_1"/>
    <property type="match status" value="1"/>
</dbReference>
<proteinExistence type="predicted"/>
<evidence type="ECO:0000256" key="1">
    <source>
        <dbReference type="SAM" id="MobiDB-lite"/>
    </source>
</evidence>